<dbReference type="GO" id="GO:0019433">
    <property type="term" value="P:triglyceride catabolic process"/>
    <property type="evidence" value="ECO:0007669"/>
    <property type="project" value="TreeGrafter"/>
</dbReference>
<evidence type="ECO:0000256" key="3">
    <source>
        <dbReference type="RuleBase" id="RU000363"/>
    </source>
</evidence>
<evidence type="ECO:0000313" key="4">
    <source>
        <dbReference type="EMBL" id="KAF7511585.1"/>
    </source>
</evidence>
<dbReference type="GO" id="GO:0000140">
    <property type="term" value="F:acylglycerone-phosphate reductase (NADP+) activity"/>
    <property type="evidence" value="ECO:0007669"/>
    <property type="project" value="TreeGrafter"/>
</dbReference>
<accession>A0A8H7E7T2</accession>
<dbReference type="GO" id="GO:0005783">
    <property type="term" value="C:endoplasmic reticulum"/>
    <property type="evidence" value="ECO:0007669"/>
    <property type="project" value="TreeGrafter"/>
</dbReference>
<protein>
    <recommendedName>
        <fullName evidence="6">Oxidoreductase</fullName>
    </recommendedName>
</protein>
<dbReference type="GO" id="GO:0005811">
    <property type="term" value="C:lipid droplet"/>
    <property type="evidence" value="ECO:0007669"/>
    <property type="project" value="TreeGrafter"/>
</dbReference>
<dbReference type="Proteomes" id="UP000606974">
    <property type="component" value="Unassembled WGS sequence"/>
</dbReference>
<dbReference type="InterPro" id="IPR036291">
    <property type="entry name" value="NAD(P)-bd_dom_sf"/>
</dbReference>
<keyword evidence="5" id="KW-1185">Reference proteome</keyword>
<keyword evidence="2" id="KW-0560">Oxidoreductase</keyword>
<dbReference type="PANTHER" id="PTHR44169:SF6">
    <property type="entry name" value="NADPH-DEPENDENT 1-ACYLDIHYDROXYACETONE PHOSPHATE REDUCTASE"/>
    <property type="match status" value="1"/>
</dbReference>
<dbReference type="PRINTS" id="PR00080">
    <property type="entry name" value="SDRFAMILY"/>
</dbReference>
<sequence>MTTPQRSVLITGTSAGSIGSALAIAFAKRGFLTFATARDVSKIDQHLTSLDNVHIIPLDVTSRNSIDCAYNVVAEKTGAKLDYLVNNAGTGYTTPLADFDEEKAKKVFDVNFWGVLNVTKVFMPALVSAKGTVVNISSVGAVVHTPWIGIYSASKAALTTASETLRLELKPLGVDVVTAMVGSIETKFFTNNIPSTLPPNSLYKSIEHYIQDTDSGKNVPKGTNAAVFAEHLVKDVLQGKKGQLWRGNMASMTKWASQCIPWGSLDGMVASGRGVDKLKRSAPPP</sequence>
<dbReference type="GO" id="GO:0004806">
    <property type="term" value="F:triacylglycerol lipase activity"/>
    <property type="evidence" value="ECO:0007669"/>
    <property type="project" value="TreeGrafter"/>
</dbReference>
<name>A0A8H7E7T2_9EURO</name>
<dbReference type="InterPro" id="IPR002347">
    <property type="entry name" value="SDR_fam"/>
</dbReference>
<dbReference type="PRINTS" id="PR00081">
    <property type="entry name" value="GDHRDH"/>
</dbReference>
<evidence type="ECO:0000256" key="1">
    <source>
        <dbReference type="ARBA" id="ARBA00006484"/>
    </source>
</evidence>
<dbReference type="Pfam" id="PF00106">
    <property type="entry name" value="adh_short"/>
    <property type="match status" value="1"/>
</dbReference>
<gene>
    <name evidence="4" type="ORF">GJ744_004173</name>
</gene>
<proteinExistence type="inferred from homology"/>
<comment type="caution">
    <text evidence="4">The sequence shown here is derived from an EMBL/GenBank/DDBJ whole genome shotgun (WGS) entry which is preliminary data.</text>
</comment>
<evidence type="ECO:0008006" key="6">
    <source>
        <dbReference type="Google" id="ProtNLM"/>
    </source>
</evidence>
<dbReference type="PANTHER" id="PTHR44169">
    <property type="entry name" value="NADPH-DEPENDENT 1-ACYLDIHYDROXYACETONE PHOSPHATE REDUCTASE"/>
    <property type="match status" value="1"/>
</dbReference>
<dbReference type="OrthoDB" id="2102561at2759"/>
<evidence type="ECO:0000256" key="2">
    <source>
        <dbReference type="ARBA" id="ARBA00023002"/>
    </source>
</evidence>
<dbReference type="SUPFAM" id="SSF51735">
    <property type="entry name" value="NAD(P)-binding Rossmann-fold domains"/>
    <property type="match status" value="1"/>
</dbReference>
<comment type="similarity">
    <text evidence="1 3">Belongs to the short-chain dehydrogenases/reductases (SDR) family.</text>
</comment>
<reference evidence="4" key="1">
    <citation type="submission" date="2020-02" db="EMBL/GenBank/DDBJ databases">
        <authorList>
            <person name="Palmer J.M."/>
        </authorList>
    </citation>
    <scope>NUCLEOTIDE SEQUENCE</scope>
    <source>
        <strain evidence="4">EPUS1.4</strain>
        <tissue evidence="4">Thallus</tissue>
    </source>
</reference>
<dbReference type="EMBL" id="JAACFV010000019">
    <property type="protein sequence ID" value="KAF7511585.1"/>
    <property type="molecule type" value="Genomic_DNA"/>
</dbReference>
<evidence type="ECO:0000313" key="5">
    <source>
        <dbReference type="Proteomes" id="UP000606974"/>
    </source>
</evidence>
<dbReference type="GO" id="GO:0006654">
    <property type="term" value="P:phosphatidic acid biosynthetic process"/>
    <property type="evidence" value="ECO:0007669"/>
    <property type="project" value="TreeGrafter"/>
</dbReference>
<dbReference type="AlphaFoldDB" id="A0A8H7E7T2"/>
<dbReference type="Gene3D" id="3.40.50.720">
    <property type="entry name" value="NAD(P)-binding Rossmann-like Domain"/>
    <property type="match status" value="1"/>
</dbReference>
<organism evidence="4 5">
    <name type="scientific">Endocarpon pusillum</name>
    <dbReference type="NCBI Taxonomy" id="364733"/>
    <lineage>
        <taxon>Eukaryota</taxon>
        <taxon>Fungi</taxon>
        <taxon>Dikarya</taxon>
        <taxon>Ascomycota</taxon>
        <taxon>Pezizomycotina</taxon>
        <taxon>Eurotiomycetes</taxon>
        <taxon>Chaetothyriomycetidae</taxon>
        <taxon>Verrucariales</taxon>
        <taxon>Verrucariaceae</taxon>
        <taxon>Endocarpon</taxon>
    </lineage>
</organism>